<dbReference type="AlphaFoldDB" id="A0AAW4L4D8"/>
<evidence type="ECO:0000313" key="2">
    <source>
        <dbReference type="Proteomes" id="UP000811899"/>
    </source>
</evidence>
<protein>
    <recommendedName>
        <fullName evidence="3">Peptidase</fullName>
    </recommendedName>
</protein>
<comment type="caution">
    <text evidence="1">The sequence shown here is derived from an EMBL/GenBank/DDBJ whole genome shotgun (WGS) entry which is preliminary data.</text>
</comment>
<dbReference type="Proteomes" id="UP000811899">
    <property type="component" value="Unassembled WGS sequence"/>
</dbReference>
<evidence type="ECO:0008006" key="3">
    <source>
        <dbReference type="Google" id="ProtNLM"/>
    </source>
</evidence>
<sequence>MGSWIEGFKPGKHIDTAGIAHTFTETDCRELAEGYSPDLHEAPIVAGHPKHDDPAMGWVGAVRFNEQTKRVEYTEDDVAPEFAEMLSRKLFKKRSLALYSRDDPRNPTPGKLYLRHVGYLGAMPPAIKGLKDRPAFKEAEGAGCITFEFGDWNDRLIARLFRSLKNFLTGEFGQEKADKVLDEWDLQSLTEEAVRPETDESLLQSSYHEQKESDMTKEEVQAVVKESLAGVTQQLQQFAETLKPIGEQIKTLSEQNTALARQFAEGEDAQTRREFTAFCESLPTRIIPGEIPTLVDQMMNLRKAPAVQFGEGEQKKDISAVEDFQLKLKSRAETIQFGEFAGKGRAGGGNFNAGSGEFSDVAVDEDRLALHNEVLAYQEAHSGTSYETALTAVMNKKGGN</sequence>
<dbReference type="EMBL" id="JAHCVJ010000006">
    <property type="protein sequence ID" value="MBT0665758.1"/>
    <property type="molecule type" value="Genomic_DNA"/>
</dbReference>
<keyword evidence="2" id="KW-1185">Reference proteome</keyword>
<proteinExistence type="predicted"/>
<name>A0AAW4L4D8_9BACT</name>
<evidence type="ECO:0000313" key="1">
    <source>
        <dbReference type="EMBL" id="MBT0665758.1"/>
    </source>
</evidence>
<accession>A0AAW4L4D8</accession>
<gene>
    <name evidence="1" type="ORF">KI809_15720</name>
</gene>
<organism evidence="1 2">
    <name type="scientific">Geoanaerobacter pelophilus</name>
    <dbReference type="NCBI Taxonomy" id="60036"/>
    <lineage>
        <taxon>Bacteria</taxon>
        <taxon>Pseudomonadati</taxon>
        <taxon>Thermodesulfobacteriota</taxon>
        <taxon>Desulfuromonadia</taxon>
        <taxon>Geobacterales</taxon>
        <taxon>Geobacteraceae</taxon>
        <taxon>Geoanaerobacter</taxon>
    </lineage>
</organism>
<dbReference type="RefSeq" id="WP_214172521.1">
    <property type="nucleotide sequence ID" value="NZ_JAHCVJ010000006.1"/>
</dbReference>
<reference evidence="1 2" key="1">
    <citation type="submission" date="2021-05" db="EMBL/GenBank/DDBJ databases">
        <title>The draft genome of Geobacter pelophilus DSM 12255.</title>
        <authorList>
            <person name="Xu Z."/>
            <person name="Masuda Y."/>
            <person name="Itoh H."/>
            <person name="Senoo K."/>
        </authorList>
    </citation>
    <scope>NUCLEOTIDE SEQUENCE [LARGE SCALE GENOMIC DNA]</scope>
    <source>
        <strain evidence="1 2">DSM 12255</strain>
    </source>
</reference>